<comment type="caution">
    <text evidence="3">The sequence shown here is derived from an EMBL/GenBank/DDBJ whole genome shotgun (WGS) entry which is preliminary data.</text>
</comment>
<feature type="region of interest" description="Disordered" evidence="2">
    <location>
        <begin position="574"/>
        <end position="610"/>
    </location>
</feature>
<feature type="coiled-coil region" evidence="1">
    <location>
        <begin position="1105"/>
        <end position="1152"/>
    </location>
</feature>
<evidence type="ECO:0000256" key="2">
    <source>
        <dbReference type="SAM" id="MobiDB-lite"/>
    </source>
</evidence>
<protein>
    <recommendedName>
        <fullName evidence="5">F-box domain-containing protein</fullName>
    </recommendedName>
</protein>
<evidence type="ECO:0000313" key="4">
    <source>
        <dbReference type="Proteomes" id="UP000723463"/>
    </source>
</evidence>
<feature type="compositionally biased region" description="Low complexity" evidence="2">
    <location>
        <begin position="581"/>
        <end position="591"/>
    </location>
</feature>
<dbReference type="Proteomes" id="UP000723463">
    <property type="component" value="Unassembled WGS sequence"/>
</dbReference>
<proteinExistence type="predicted"/>
<evidence type="ECO:0000256" key="1">
    <source>
        <dbReference type="SAM" id="Coils"/>
    </source>
</evidence>
<dbReference type="InterPro" id="IPR032675">
    <property type="entry name" value="LRR_dom_sf"/>
</dbReference>
<keyword evidence="1" id="KW-0175">Coiled coil</keyword>
<evidence type="ECO:0008006" key="5">
    <source>
        <dbReference type="Google" id="ProtNLM"/>
    </source>
</evidence>
<keyword evidence="4" id="KW-1185">Reference proteome</keyword>
<gene>
    <name evidence="3" type="ORF">EC957_003912</name>
</gene>
<name>A0A9P6F254_9FUNG</name>
<dbReference type="SUPFAM" id="SSF52047">
    <property type="entry name" value="RNI-like"/>
    <property type="match status" value="1"/>
</dbReference>
<feature type="region of interest" description="Disordered" evidence="2">
    <location>
        <begin position="545"/>
        <end position="564"/>
    </location>
</feature>
<dbReference type="Gene3D" id="3.80.10.10">
    <property type="entry name" value="Ribonuclease Inhibitor"/>
    <property type="match status" value="1"/>
</dbReference>
<feature type="region of interest" description="Disordered" evidence="2">
    <location>
        <begin position="1160"/>
        <end position="1182"/>
    </location>
</feature>
<feature type="compositionally biased region" description="Low complexity" evidence="2">
    <location>
        <begin position="275"/>
        <end position="289"/>
    </location>
</feature>
<organism evidence="3 4">
    <name type="scientific">Mortierella hygrophila</name>
    <dbReference type="NCBI Taxonomy" id="979708"/>
    <lineage>
        <taxon>Eukaryota</taxon>
        <taxon>Fungi</taxon>
        <taxon>Fungi incertae sedis</taxon>
        <taxon>Mucoromycota</taxon>
        <taxon>Mortierellomycotina</taxon>
        <taxon>Mortierellomycetes</taxon>
        <taxon>Mortierellales</taxon>
        <taxon>Mortierellaceae</taxon>
        <taxon>Mortierella</taxon>
    </lineage>
</organism>
<reference evidence="3" key="1">
    <citation type="journal article" date="2020" name="Fungal Divers.">
        <title>Resolving the Mortierellaceae phylogeny through synthesis of multi-gene phylogenetics and phylogenomics.</title>
        <authorList>
            <person name="Vandepol N."/>
            <person name="Liber J."/>
            <person name="Desiro A."/>
            <person name="Na H."/>
            <person name="Kennedy M."/>
            <person name="Barry K."/>
            <person name="Grigoriev I.V."/>
            <person name="Miller A.N."/>
            <person name="O'Donnell K."/>
            <person name="Stajich J.E."/>
            <person name="Bonito G."/>
        </authorList>
    </citation>
    <scope>NUCLEOTIDE SEQUENCE</scope>
    <source>
        <strain evidence="3">NRRL 2591</strain>
    </source>
</reference>
<dbReference type="EMBL" id="JAAAXW010000192">
    <property type="protein sequence ID" value="KAF9540682.1"/>
    <property type="molecule type" value="Genomic_DNA"/>
</dbReference>
<evidence type="ECO:0000313" key="3">
    <source>
        <dbReference type="EMBL" id="KAF9540682.1"/>
    </source>
</evidence>
<feature type="region of interest" description="Disordered" evidence="2">
    <location>
        <begin position="273"/>
        <end position="296"/>
    </location>
</feature>
<feature type="compositionally biased region" description="Pro residues" evidence="2">
    <location>
        <begin position="597"/>
        <end position="606"/>
    </location>
</feature>
<dbReference type="AlphaFoldDB" id="A0A9P6F254"/>
<accession>A0A9P6F254</accession>
<sequence length="1248" mass="139918">MAQSQLPAECISCIISHLDGDLTTLFRLLTVNSTFFRATLPYLYRDPYRTLERREAKRVRRQGGYPSSICSYVATKRLLYLLLLSCRQGDDLVPFLNVDWDEPLSPFVSDQPLMACYIDYLGDLDFDRWTATLKLLMPEFDTQIEQHAFRLFRLLFLDHHKERVQKLAIPITHIEPYMDLLPHLRNLQRVRFYVDELEQPPQEPSHIPENELAAEPAAEIAAGLAAELEQPAFNEEVQAAEFLDIVAADPLVAEVEAAPATQDIEPTVDPVADLTPEPAADPLTETATPEPTPGPPIEPVEAPTVEATVEPMADQPITVVEETSEEDYDAPPVPAEKTLDEILDEILAESLAADAAAYVWPEPVLLEEQTFDEALDGFMAIEMDYVLPERVQTQDGGEDEVVAEADAVAAEVMPMVAVVDEATVVPAVVEEVPVEEEGEGMVDLAALPAEFEAVATAEHGPTVPIYDHIYEIESEVMLRMFTESTRIRHTGASEYEPEEAMAYILALVGDPEEEFEPESAMADILFLLGDPEGHDLFWETTVLESEEAAQEEEEEVTPEEEVVPVEEEVAVVPEEVDDVVPQEQEQPPAQEETPEEPAQPAPPVFDPTPDGVKFLQAHGELFGPGPGRVGPGLVEIEPPYSWIHPSDSENITYSSRYVELLKAQSNPTIIQFHHWERFRHYLKDTPVQSVKRLRCFYEEWPEAEWDQAGLLKKCRSLEKFSSRILDPTLFEFAIEEQQDRDIYEELCKAGVAGASTSLGGGRSHGGHYGPGEDPIALRMVNLKSYSDGFLHPVLQNICTAFKSSLESIVIRLFISDIALPLSQFCNMPQLTVLDLRHDCPNALTNDASFLRACPNLKTLRLRDGKMEHPLIIQTPIALHEPWHLPCLEELVLVGTACDLFNYESLAYSPQLQSLRLECVVPDMGVHVVNEVYQEHLALPSWNWTWKLPRLHTLLLKGRPAHLFRPCLLLGCPKLTNVNLDVGRVSRSVTSARDALSTTPSTFNSPVRSLTLKGYWFMNSTATTVTDFFQTWFSSLTYLKFESTVFFDNRSMLDGLYPIPSLRKVFLCRQTISEYDAWKLGLEGCPLKSPFEWERKTRHISFQAELQRLRLVVKKKQAEAEEKEAQARAIILEAEAEEAKAKAAAAVAALQSDNNVTTPAFAGSDVSVDNNKDNKPEPTPTMDRVRCQSVDSAIALEEEQAQAAEQAKLAKEDAENDRFESLRCVYVFKNMRYHRGDDTPQDVLLSCSL</sequence>